<feature type="compositionally biased region" description="Polar residues" evidence="1">
    <location>
        <begin position="722"/>
        <end position="732"/>
    </location>
</feature>
<feature type="region of interest" description="Disordered" evidence="1">
    <location>
        <begin position="1336"/>
        <end position="1417"/>
    </location>
</feature>
<feature type="chain" id="PRO_5047237636" evidence="2">
    <location>
        <begin position="19"/>
        <end position="1446"/>
    </location>
</feature>
<reference evidence="4" key="1">
    <citation type="submission" date="2025-08" db="UniProtKB">
        <authorList>
            <consortium name="RefSeq"/>
        </authorList>
    </citation>
    <scope>IDENTIFICATION</scope>
</reference>
<feature type="region of interest" description="Disordered" evidence="1">
    <location>
        <begin position="1033"/>
        <end position="1063"/>
    </location>
</feature>
<feature type="region of interest" description="Disordered" evidence="1">
    <location>
        <begin position="340"/>
        <end position="880"/>
    </location>
</feature>
<feature type="signal peptide" evidence="2">
    <location>
        <begin position="1"/>
        <end position="18"/>
    </location>
</feature>
<feature type="compositionally biased region" description="Polar residues" evidence="1">
    <location>
        <begin position="741"/>
        <end position="753"/>
    </location>
</feature>
<feature type="compositionally biased region" description="Basic and acidic residues" evidence="1">
    <location>
        <begin position="663"/>
        <end position="676"/>
    </location>
</feature>
<feature type="compositionally biased region" description="Basic and acidic residues" evidence="1">
    <location>
        <begin position="270"/>
        <end position="280"/>
    </location>
</feature>
<evidence type="ECO:0000313" key="4">
    <source>
        <dbReference type="RefSeq" id="XP_005107250.1"/>
    </source>
</evidence>
<feature type="compositionally biased region" description="Basic and acidic residues" evidence="1">
    <location>
        <begin position="354"/>
        <end position="364"/>
    </location>
</feature>
<feature type="region of interest" description="Disordered" evidence="1">
    <location>
        <begin position="1216"/>
        <end position="1308"/>
    </location>
</feature>
<feature type="compositionally biased region" description="Polar residues" evidence="1">
    <location>
        <begin position="398"/>
        <end position="411"/>
    </location>
</feature>
<feature type="compositionally biased region" description="Low complexity" evidence="1">
    <location>
        <begin position="816"/>
        <end position="827"/>
    </location>
</feature>
<feature type="compositionally biased region" description="Basic and acidic residues" evidence="1">
    <location>
        <begin position="416"/>
        <end position="436"/>
    </location>
</feature>
<feature type="compositionally biased region" description="Polar residues" evidence="1">
    <location>
        <begin position="222"/>
        <end position="242"/>
    </location>
</feature>
<feature type="region of interest" description="Disordered" evidence="1">
    <location>
        <begin position="1098"/>
        <end position="1145"/>
    </location>
</feature>
<feature type="compositionally biased region" description="Basic and acidic residues" evidence="1">
    <location>
        <begin position="554"/>
        <end position="576"/>
    </location>
</feature>
<keyword evidence="2" id="KW-0732">Signal</keyword>
<feature type="compositionally biased region" description="Basic and acidic residues" evidence="1">
    <location>
        <begin position="632"/>
        <end position="643"/>
    </location>
</feature>
<gene>
    <name evidence="4" type="primary">LOC101863537</name>
</gene>
<feature type="compositionally biased region" description="Polar residues" evidence="1">
    <location>
        <begin position="1258"/>
        <end position="1271"/>
    </location>
</feature>
<feature type="compositionally biased region" description="Polar residues" evidence="1">
    <location>
        <begin position="1221"/>
        <end position="1240"/>
    </location>
</feature>
<protein>
    <submittedName>
        <fullName evidence="4">Adhesive plaque matrix protein</fullName>
    </submittedName>
</protein>
<accession>A0ABM0K2I7</accession>
<keyword evidence="3" id="KW-1185">Reference proteome</keyword>
<feature type="compositionally biased region" description="Polar residues" evidence="1">
    <location>
        <begin position="682"/>
        <end position="695"/>
    </location>
</feature>
<organism evidence="3 4">
    <name type="scientific">Aplysia californica</name>
    <name type="common">California sea hare</name>
    <dbReference type="NCBI Taxonomy" id="6500"/>
    <lineage>
        <taxon>Eukaryota</taxon>
        <taxon>Metazoa</taxon>
        <taxon>Spiralia</taxon>
        <taxon>Lophotrochozoa</taxon>
        <taxon>Mollusca</taxon>
        <taxon>Gastropoda</taxon>
        <taxon>Heterobranchia</taxon>
        <taxon>Euthyneura</taxon>
        <taxon>Tectipleura</taxon>
        <taxon>Aplysiida</taxon>
        <taxon>Aplysioidea</taxon>
        <taxon>Aplysiidae</taxon>
        <taxon>Aplysia</taxon>
    </lineage>
</organism>
<dbReference type="GeneID" id="101863537"/>
<feature type="region of interest" description="Disordered" evidence="1">
    <location>
        <begin position="128"/>
        <end position="310"/>
    </location>
</feature>
<feature type="compositionally biased region" description="Polar residues" evidence="1">
    <location>
        <begin position="617"/>
        <end position="631"/>
    </location>
</feature>
<feature type="region of interest" description="Disordered" evidence="1">
    <location>
        <begin position="895"/>
        <end position="1009"/>
    </location>
</feature>
<feature type="compositionally biased region" description="Basic and acidic residues" evidence="1">
    <location>
        <begin position="513"/>
        <end position="523"/>
    </location>
</feature>
<dbReference type="Proteomes" id="UP000694888">
    <property type="component" value="Unplaced"/>
</dbReference>
<sequence length="1446" mass="165444">MTLVVALIALSSAVLVTSSGLQDTPISPRNDESTMPLGPQLPREWLPEKFIWGSTDIKQKDASFPHVSKSLDFDIAEVNSLQGPPLGSNVKSTVRKIFEISALRRKRQTSRFRKVSLPPVPLRMFSDESEHGLRRKSGPISYSRSHPKEIPRIEGGYDESHTSRNPPNEFSRTRTNKRGPPVDDTPLGSNREFHKSLNYGRSNDRNSDSGSEAENYVPQRFPQMQQQGSWNSKNYNSYSPKTSDFDYDRTSTGTYRSQYDSNKQSSSTSNRRDSYDHSNQDNKYNGDQNKDYNGEGSYKTGEGLVPPVPLPSDKFYGHELDPYERAFLFPQSKSTFPNERVDLRRFSDPLPDSYDSRSEGENQKGDYNPVTGDNYNSGNTELYAPRQDSRYPRPPTGPVNNGVSYNTNPYSVPNELPRRKEGNYDNARYYEKRSNDKIYGTSRPEERYYDGERPKDKTYGTSRPEQRHYEGETSPRQHNDDIRANMDRRSTNSFYNTDRTKDTYRQDYLPPPERYERSEDRYYENASPSSRYYDNKPYRRPYNTRRPENSFYEQRGHEDQYNGRPSERYEGSRDHYPQSSSHSPRTKNFYYKPSKPGLRDGDRYNDRYYKKPAYENDYTNNHRFSSNSDFENSGHDYRSDFSRPKKGRPVYPSPDSDYSDQYEIYRNRNESRRRPYYDPYLDSNSNSYPPQSGSSFRYPARKYSNQAREDNDYQTFPDYNDRNSPNYVSTYENGPGGRPYSTETVYNNKYRPSQSEKEPNYGNNYSSSYSSSPRRQQGSESPYQVRPYTSSATDYEPYKGGQFSNSYRGPPRRQSDQGSSGQDNNGGQAYGRVTESRDQEPAYPELLYRDSYKARQTTDSYRFLNPPYSRNSPQGYGIRPYESYRHSKETNGVTETDYHPAEVHSFTKPQHKGVGEDEGDVPRDKRQVSTAAQTRLQNRVNQSPTPNLRLYGDVDPRTIGAAFGSSADNGYQDARATPYQPPSNLGGRIPFGQAPNQQTPGPYSVYPQQPEGLTQRIRNGGTQQYFPQNDYRGEQQILPSPNLNYPRPPQLLPPELTSGSGYRNTVPTAGGFLGNRQASFYNSGPQTYPRPEYRVNPAESTYDRFPPSRPAINTYEPPIQTRPEYRPPPTYSPQLLGDPFSRDQGVSLQTPYANQPPQQNYPVTSSSQGLPERILVPYVRMHPNQKFARERQVGLPFRDASESQFLVAGKPFPMEGDYPIPTSNQYNGHNNPSKYTQQYASPPVRNPYTSYLAPEYQDPSSQLQGYPSSQYPAEPSGVYDTADNFPYLTSAPQSSSYGSDGPTGSRLPLTFAQTRQNKYKGLAPGVDNANYQNTQLVDSSKQDQIPPPKSRVSFSRFEDNKNSYSPTPDQAEKPNFGQYSPNREPGPQGRFPRGSSRTSAQKDIRAPRVGQTDVSPTSAFIEPLSSMFKRDSSGNLHIHLYIPRKR</sequence>
<dbReference type="RefSeq" id="XP_005107250.1">
    <property type="nucleotide sequence ID" value="XM_005107193.2"/>
</dbReference>
<feature type="compositionally biased region" description="Polar residues" evidence="1">
    <location>
        <begin position="371"/>
        <end position="380"/>
    </location>
</feature>
<evidence type="ECO:0000313" key="3">
    <source>
        <dbReference type="Proteomes" id="UP000694888"/>
    </source>
</evidence>
<feature type="compositionally biased region" description="Low complexity" evidence="1">
    <location>
        <begin position="760"/>
        <end position="779"/>
    </location>
</feature>
<evidence type="ECO:0000256" key="2">
    <source>
        <dbReference type="SAM" id="SignalP"/>
    </source>
</evidence>
<feature type="compositionally biased region" description="Basic and acidic residues" evidence="1">
    <location>
        <begin position="443"/>
        <end position="490"/>
    </location>
</feature>
<name>A0ABM0K2I7_APLCA</name>
<feature type="compositionally biased region" description="Basic and acidic residues" evidence="1">
    <location>
        <begin position="597"/>
        <end position="614"/>
    </location>
</feature>
<evidence type="ECO:0000256" key="1">
    <source>
        <dbReference type="SAM" id="MobiDB-lite"/>
    </source>
</evidence>
<feature type="compositionally biased region" description="Polar residues" evidence="1">
    <location>
        <begin position="928"/>
        <end position="946"/>
    </location>
</feature>
<feature type="compositionally biased region" description="Polar residues" evidence="1">
    <location>
        <begin position="250"/>
        <end position="269"/>
    </location>
</feature>
<proteinExistence type="predicted"/>